<dbReference type="AlphaFoldDB" id="A0AAN6DIG8"/>
<feature type="compositionally biased region" description="Basic and acidic residues" evidence="1">
    <location>
        <begin position="179"/>
        <end position="196"/>
    </location>
</feature>
<evidence type="ECO:0000256" key="1">
    <source>
        <dbReference type="SAM" id="MobiDB-lite"/>
    </source>
</evidence>
<sequence length="461" mass="50606">MASLFQLDDETKRLLTLDDFLHGLTVHEFVEFLAAKLSSRTGYDGAQPLDQLDPKPYIRTFEACVKELSRLGEECLAKQTKYEKIAEVKQTEHFSNVLRLAPKASKLNSQFAQLDLKPEGEHRDADFPDQVLQRVLHEKTGPVRAGQDAARPARRGVEPAAQAVGKARQQRPAARQSHTRHDPGTLQQVRDRAAQRVPRDGQLEKLQTAPGAVEPAFPVQRRREHQAVLHQQTPGLQQLPVLRAQRRADVLEKHGRPGLFAVPARRPHAGDAARNRGDPHKDRVRHHPADLSRAHQGRAAGVCGPFLQGADPQPRPAAAAGGFVVLEAVQPSCAAPAVQPGEPAHPETEKLPWRQGGGPGRRAGQVPRRVVPPARGQGRLFQPGEREPRGADRLVHGAFRGEIRESGQQTPAGEQDPALQRHQHVGAARLRPGRVSGRSAARKLDSKTALVQAVQEVHVHL</sequence>
<dbReference type="Proteomes" id="UP001196530">
    <property type="component" value="Unassembled WGS sequence"/>
</dbReference>
<name>A0AAN6DIG8_PICAN</name>
<dbReference type="GeneID" id="66126961"/>
<feature type="domain" description="Exocyst complex component Sec10 N-terminal" evidence="2">
    <location>
        <begin position="54"/>
        <end position="117"/>
    </location>
</feature>
<feature type="region of interest" description="Disordered" evidence="1">
    <location>
        <begin position="336"/>
        <end position="368"/>
    </location>
</feature>
<dbReference type="RefSeq" id="XP_043060064.1">
    <property type="nucleotide sequence ID" value="XM_043203439.1"/>
</dbReference>
<dbReference type="EMBL" id="JAHLUX010000005">
    <property type="protein sequence ID" value="KAG7819042.1"/>
    <property type="molecule type" value="Genomic_DNA"/>
</dbReference>
<proteinExistence type="predicted"/>
<evidence type="ECO:0000313" key="4">
    <source>
        <dbReference type="Proteomes" id="UP001196530"/>
    </source>
</evidence>
<reference evidence="3" key="1">
    <citation type="journal article" date="2021" name="G3 (Bethesda)">
        <title>Genomic diversity, chromosomal rearrangements, and interspecies hybridization in the ogataea polymorpha species complex.</title>
        <authorList>
            <person name="Hanson S.J."/>
            <person name="Cinneide E.O."/>
            <person name="Salzberg L.I."/>
            <person name="Wolfe K.H."/>
            <person name="McGowan J."/>
            <person name="Fitzpatrick D.A."/>
            <person name="Matlin K."/>
        </authorList>
    </citation>
    <scope>NUCLEOTIDE SEQUENCE</scope>
    <source>
        <strain evidence="3">61-244</strain>
    </source>
</reference>
<feature type="region of interest" description="Disordered" evidence="1">
    <location>
        <begin position="138"/>
        <end position="196"/>
    </location>
</feature>
<dbReference type="InterPro" id="IPR048625">
    <property type="entry name" value="Sec10_N"/>
</dbReference>
<protein>
    <recommendedName>
        <fullName evidence="2">Exocyst complex component Sec10 N-terminal domain-containing protein</fullName>
    </recommendedName>
</protein>
<accession>A0AAN6DIG8</accession>
<organism evidence="3 4">
    <name type="scientific">Pichia angusta</name>
    <name type="common">Yeast</name>
    <name type="synonym">Hansenula polymorpha</name>
    <dbReference type="NCBI Taxonomy" id="870730"/>
    <lineage>
        <taxon>Eukaryota</taxon>
        <taxon>Fungi</taxon>
        <taxon>Dikarya</taxon>
        <taxon>Ascomycota</taxon>
        <taxon>Saccharomycotina</taxon>
        <taxon>Pichiomycetes</taxon>
        <taxon>Pichiales</taxon>
        <taxon>Pichiaceae</taxon>
        <taxon>Ogataea</taxon>
    </lineage>
</organism>
<feature type="region of interest" description="Disordered" evidence="1">
    <location>
        <begin position="260"/>
        <end position="296"/>
    </location>
</feature>
<feature type="compositionally biased region" description="Basic and acidic residues" evidence="1">
    <location>
        <begin position="268"/>
        <end position="293"/>
    </location>
</feature>
<gene>
    <name evidence="3" type="ORF">KL928_002910</name>
</gene>
<evidence type="ECO:0000313" key="3">
    <source>
        <dbReference type="EMBL" id="KAG7819042.1"/>
    </source>
</evidence>
<comment type="caution">
    <text evidence="3">The sequence shown here is derived from an EMBL/GenBank/DDBJ whole genome shotgun (WGS) entry which is preliminary data.</text>
</comment>
<evidence type="ECO:0000259" key="2">
    <source>
        <dbReference type="Pfam" id="PF20667"/>
    </source>
</evidence>
<dbReference type="Pfam" id="PF20667">
    <property type="entry name" value="Sec10_N"/>
    <property type="match status" value="1"/>
</dbReference>